<evidence type="ECO:0000313" key="5">
    <source>
        <dbReference type="Proteomes" id="UP000006054"/>
    </source>
</evidence>
<dbReference type="HOGENOM" id="CLU_033323_9_5_10"/>
<feature type="active site" description="Tele-phosphohistidine intermediate" evidence="2">
    <location>
        <position position="15"/>
    </location>
</feature>
<dbReference type="AlphaFoldDB" id="I4ANE6"/>
<dbReference type="GO" id="GO:0045820">
    <property type="term" value="P:negative regulation of glycolytic process"/>
    <property type="evidence" value="ECO:0007669"/>
    <property type="project" value="TreeGrafter"/>
</dbReference>
<evidence type="ECO:0000256" key="3">
    <source>
        <dbReference type="PIRSR" id="PIRSR613078-2"/>
    </source>
</evidence>
<evidence type="ECO:0000256" key="2">
    <source>
        <dbReference type="PIRSR" id="PIRSR613078-1"/>
    </source>
</evidence>
<accession>I4ANE6</accession>
<name>I4ANE6_BERLS</name>
<gene>
    <name evidence="4" type="ordered locus">Fleli_3145</name>
</gene>
<keyword evidence="5" id="KW-1185">Reference proteome</keyword>
<dbReference type="eggNOG" id="COG0406">
    <property type="taxonomic scope" value="Bacteria"/>
</dbReference>
<dbReference type="GO" id="GO:0004331">
    <property type="term" value="F:fructose-2,6-bisphosphate 2-phosphatase activity"/>
    <property type="evidence" value="ECO:0007669"/>
    <property type="project" value="TreeGrafter"/>
</dbReference>
<dbReference type="InterPro" id="IPR051695">
    <property type="entry name" value="Phosphoglycerate_Mutase"/>
</dbReference>
<dbReference type="KEGG" id="fli:Fleli_3145"/>
<dbReference type="SMART" id="SM00855">
    <property type="entry name" value="PGAM"/>
    <property type="match status" value="1"/>
</dbReference>
<evidence type="ECO:0000313" key="4">
    <source>
        <dbReference type="EMBL" id="AFM05481.1"/>
    </source>
</evidence>
<organism evidence="4 5">
    <name type="scientific">Bernardetia litoralis (strain ATCC 23117 / DSM 6794 / NBRC 15988 / NCIMB 1366 / Fx l1 / Sio-4)</name>
    <name type="common">Flexibacter litoralis</name>
    <dbReference type="NCBI Taxonomy" id="880071"/>
    <lineage>
        <taxon>Bacteria</taxon>
        <taxon>Pseudomonadati</taxon>
        <taxon>Bacteroidota</taxon>
        <taxon>Cytophagia</taxon>
        <taxon>Cytophagales</taxon>
        <taxon>Bernardetiaceae</taxon>
        <taxon>Bernardetia</taxon>
    </lineage>
</organism>
<sequence>MKISTPDKIIYIIRHGQTEYNRLGLVQGCGIDSDLNDVGIQQAELFFQKHGHTKFDKVYTSMLKRTHQSVKNFLDLKLEWEKLVGLNEVSWGDKEGRPLTKEDNKTYFEMIKGWRNGELHLKVPKGESPLEVAERQREALEVILSRPHEKNVLVCMHGRAMRILLCQLMRQPISKMDNYEHSNLGLYILHYRYDTHSFELQLANDRSHLEEMNVSK</sequence>
<dbReference type="Proteomes" id="UP000006054">
    <property type="component" value="Chromosome"/>
</dbReference>
<keyword evidence="1" id="KW-0378">Hydrolase</keyword>
<reference evidence="5" key="1">
    <citation type="submission" date="2012-06" db="EMBL/GenBank/DDBJ databases">
        <title>The complete genome of Flexibacter litoralis DSM 6794.</title>
        <authorList>
            <person name="Lucas S."/>
            <person name="Copeland A."/>
            <person name="Lapidus A."/>
            <person name="Glavina del Rio T."/>
            <person name="Dalin E."/>
            <person name="Tice H."/>
            <person name="Bruce D."/>
            <person name="Goodwin L."/>
            <person name="Pitluck S."/>
            <person name="Peters L."/>
            <person name="Ovchinnikova G."/>
            <person name="Lu M."/>
            <person name="Kyrpides N."/>
            <person name="Mavromatis K."/>
            <person name="Ivanova N."/>
            <person name="Brettin T."/>
            <person name="Detter J.C."/>
            <person name="Han C."/>
            <person name="Larimer F."/>
            <person name="Land M."/>
            <person name="Hauser L."/>
            <person name="Markowitz V."/>
            <person name="Cheng J.-F."/>
            <person name="Hugenholtz P."/>
            <person name="Woyke T."/>
            <person name="Wu D."/>
            <person name="Spring S."/>
            <person name="Lang E."/>
            <person name="Kopitz M."/>
            <person name="Brambilla E."/>
            <person name="Klenk H.-P."/>
            <person name="Eisen J.A."/>
        </authorList>
    </citation>
    <scope>NUCLEOTIDE SEQUENCE [LARGE SCALE GENOMIC DNA]</scope>
    <source>
        <strain evidence="5">ATCC 23117 / DSM 6794 / NBRC 15988 / NCIMB 1366 / Sio-4</strain>
    </source>
</reference>
<dbReference type="EMBL" id="CP003345">
    <property type="protein sequence ID" value="AFM05481.1"/>
    <property type="molecule type" value="Genomic_DNA"/>
</dbReference>
<dbReference type="PATRIC" id="fig|880071.3.peg.3146"/>
<dbReference type="InterPro" id="IPR029033">
    <property type="entry name" value="His_PPase_superfam"/>
</dbReference>
<dbReference type="PANTHER" id="PTHR46517">
    <property type="entry name" value="FRUCTOSE-2,6-BISPHOSPHATASE TIGAR"/>
    <property type="match status" value="1"/>
</dbReference>
<dbReference type="Gene3D" id="3.40.50.1240">
    <property type="entry name" value="Phosphoglycerate mutase-like"/>
    <property type="match status" value="1"/>
</dbReference>
<dbReference type="InterPro" id="IPR013078">
    <property type="entry name" value="His_Pase_superF_clade-1"/>
</dbReference>
<dbReference type="PANTHER" id="PTHR46517:SF1">
    <property type="entry name" value="FRUCTOSE-2,6-BISPHOSPHATASE TIGAR"/>
    <property type="match status" value="1"/>
</dbReference>
<proteinExistence type="predicted"/>
<feature type="binding site" evidence="3">
    <location>
        <begin position="14"/>
        <end position="21"/>
    </location>
    <ligand>
        <name>substrate</name>
    </ligand>
</feature>
<dbReference type="Pfam" id="PF00300">
    <property type="entry name" value="His_Phos_1"/>
    <property type="match status" value="1"/>
</dbReference>
<dbReference type="STRING" id="880071.Fleli_3145"/>
<dbReference type="InterPro" id="IPR001345">
    <property type="entry name" value="PG/BPGM_mutase_AS"/>
</dbReference>
<dbReference type="RefSeq" id="WP_014798912.1">
    <property type="nucleotide sequence ID" value="NC_018018.1"/>
</dbReference>
<protein>
    <submittedName>
        <fullName evidence="4">Fructose-2,6-bisphosphatase</fullName>
    </submittedName>
</protein>
<feature type="binding site" evidence="3">
    <location>
        <position position="65"/>
    </location>
    <ligand>
        <name>substrate</name>
    </ligand>
</feature>
<evidence type="ECO:0000256" key="1">
    <source>
        <dbReference type="ARBA" id="ARBA00022801"/>
    </source>
</evidence>
<feature type="active site" description="Proton donor/acceptor" evidence="2">
    <location>
        <position position="88"/>
    </location>
</feature>
<dbReference type="PIRSF" id="PIRSF000709">
    <property type="entry name" value="6PFK_2-Ptase"/>
    <property type="match status" value="1"/>
</dbReference>
<dbReference type="GO" id="GO:0005829">
    <property type="term" value="C:cytosol"/>
    <property type="evidence" value="ECO:0007669"/>
    <property type="project" value="TreeGrafter"/>
</dbReference>
<dbReference type="OrthoDB" id="9782128at2"/>
<dbReference type="SUPFAM" id="SSF53254">
    <property type="entry name" value="Phosphoglycerate mutase-like"/>
    <property type="match status" value="1"/>
</dbReference>
<dbReference type="GO" id="GO:0043456">
    <property type="term" value="P:regulation of pentose-phosphate shunt"/>
    <property type="evidence" value="ECO:0007669"/>
    <property type="project" value="TreeGrafter"/>
</dbReference>
<dbReference type="PROSITE" id="PS00175">
    <property type="entry name" value="PG_MUTASE"/>
    <property type="match status" value="1"/>
</dbReference>
<dbReference type="CDD" id="cd07067">
    <property type="entry name" value="HP_PGM_like"/>
    <property type="match status" value="1"/>
</dbReference>